<dbReference type="Gene3D" id="2.60.450.10">
    <property type="entry name" value="Lipopolysaccharide (LPS) transport protein A like domain"/>
    <property type="match status" value="1"/>
</dbReference>
<dbReference type="AlphaFoldDB" id="A0AAU7BTW8"/>
<dbReference type="RefSeq" id="WP_347924331.1">
    <property type="nucleotide sequence ID" value="NZ_CP157199.1"/>
</dbReference>
<gene>
    <name evidence="7" type="primary">lptC</name>
    <name evidence="7" type="ORF">ABGB03_01745</name>
</gene>
<feature type="transmembrane region" description="Helical" evidence="6">
    <location>
        <begin position="7"/>
        <end position="23"/>
    </location>
</feature>
<evidence type="ECO:0000256" key="6">
    <source>
        <dbReference type="SAM" id="Phobius"/>
    </source>
</evidence>
<evidence type="ECO:0000313" key="7">
    <source>
        <dbReference type="EMBL" id="XBG61641.1"/>
    </source>
</evidence>
<keyword evidence="3 6" id="KW-0812">Transmembrane</keyword>
<reference evidence="7" key="1">
    <citation type="submission" date="2024-05" db="EMBL/GenBank/DDBJ databases">
        <title>Pontimicrobium maritimus sp. nov., isolated form sea water.</title>
        <authorList>
            <person name="Muhammad N."/>
            <person name="Vuong T.Q."/>
            <person name="Han H.L."/>
            <person name="Kim S.-G."/>
        </authorList>
    </citation>
    <scope>NUCLEOTIDE SEQUENCE</scope>
    <source>
        <strain evidence="7">SW4</strain>
    </source>
</reference>
<dbReference type="NCBIfam" id="TIGR04409">
    <property type="entry name" value="LptC_YrbK"/>
    <property type="match status" value="1"/>
</dbReference>
<evidence type="ECO:0000256" key="5">
    <source>
        <dbReference type="ARBA" id="ARBA00023136"/>
    </source>
</evidence>
<evidence type="ECO:0000256" key="2">
    <source>
        <dbReference type="ARBA" id="ARBA00022519"/>
    </source>
</evidence>
<evidence type="ECO:0000256" key="1">
    <source>
        <dbReference type="ARBA" id="ARBA00022475"/>
    </source>
</evidence>
<dbReference type="InterPro" id="IPR010664">
    <property type="entry name" value="LipoPS_assembly_LptC-rel"/>
</dbReference>
<dbReference type="InterPro" id="IPR052363">
    <property type="entry name" value="LPS_export_LptC"/>
</dbReference>
<organism evidence="7">
    <name type="scientific">Pontimicrobium sp. SW4</name>
    <dbReference type="NCBI Taxonomy" id="3153519"/>
    <lineage>
        <taxon>Bacteria</taxon>
        <taxon>Pseudomonadati</taxon>
        <taxon>Bacteroidota</taxon>
        <taxon>Flavobacteriia</taxon>
        <taxon>Flavobacteriales</taxon>
        <taxon>Flavobacteriaceae</taxon>
        <taxon>Pontimicrobium</taxon>
    </lineage>
</organism>
<sequence>MNSIVKYIIRIMVTVFTVTIIFSCKDNFKEVQNIGLLSNKPITEAENINTKYTDSGRLKSHLVSPKMLDFSNRKFSFVEFPEGINFTIYDEKGNKNNVIADFAMIYNDTDLIDLQGNVIVTTHANDTLFTEQLFYDQKREWMFTNKPVKFRRKDNIDLGTGFDANKDFTIANVLEYSGTIYLDE</sequence>
<protein>
    <submittedName>
        <fullName evidence="7">LPS export ABC transporter periplasmic protein LptC</fullName>
    </submittedName>
</protein>
<dbReference type="GO" id="GO:0017089">
    <property type="term" value="F:glycolipid transfer activity"/>
    <property type="evidence" value="ECO:0007669"/>
    <property type="project" value="TreeGrafter"/>
</dbReference>
<dbReference type="GO" id="GO:0030288">
    <property type="term" value="C:outer membrane-bounded periplasmic space"/>
    <property type="evidence" value="ECO:0007669"/>
    <property type="project" value="TreeGrafter"/>
</dbReference>
<keyword evidence="5 6" id="KW-0472">Membrane</keyword>
<name>A0AAU7BTW8_9FLAO</name>
<keyword evidence="1" id="KW-1003">Cell membrane</keyword>
<keyword evidence="2" id="KW-0997">Cell inner membrane</keyword>
<dbReference type="InterPro" id="IPR026265">
    <property type="entry name" value="LptC"/>
</dbReference>
<dbReference type="GO" id="GO:0015221">
    <property type="term" value="F:lipopolysaccharide transmembrane transporter activity"/>
    <property type="evidence" value="ECO:0007669"/>
    <property type="project" value="InterPro"/>
</dbReference>
<dbReference type="PANTHER" id="PTHR37481:SF1">
    <property type="entry name" value="LIPOPOLYSACCHARIDE EXPORT SYSTEM PROTEIN LPTC"/>
    <property type="match status" value="1"/>
</dbReference>
<dbReference type="PROSITE" id="PS51257">
    <property type="entry name" value="PROKAR_LIPOPROTEIN"/>
    <property type="match status" value="1"/>
</dbReference>
<dbReference type="GO" id="GO:0005886">
    <property type="term" value="C:plasma membrane"/>
    <property type="evidence" value="ECO:0007669"/>
    <property type="project" value="InterPro"/>
</dbReference>
<evidence type="ECO:0000256" key="4">
    <source>
        <dbReference type="ARBA" id="ARBA00022989"/>
    </source>
</evidence>
<dbReference type="PANTHER" id="PTHR37481">
    <property type="entry name" value="LIPOPOLYSACCHARIDE EXPORT SYSTEM PROTEIN LPTC"/>
    <property type="match status" value="1"/>
</dbReference>
<keyword evidence="4 6" id="KW-1133">Transmembrane helix</keyword>
<accession>A0AAU7BTW8</accession>
<proteinExistence type="predicted"/>
<dbReference type="EMBL" id="CP157199">
    <property type="protein sequence ID" value="XBG61641.1"/>
    <property type="molecule type" value="Genomic_DNA"/>
</dbReference>
<dbReference type="Pfam" id="PF06835">
    <property type="entry name" value="LptC"/>
    <property type="match status" value="1"/>
</dbReference>
<evidence type="ECO:0000256" key="3">
    <source>
        <dbReference type="ARBA" id="ARBA00022692"/>
    </source>
</evidence>